<evidence type="ECO:0000256" key="1">
    <source>
        <dbReference type="SAM" id="MobiDB-lite"/>
    </source>
</evidence>
<dbReference type="InParanoid" id="A0A167J781"/>
<keyword evidence="3" id="KW-1185">Reference proteome</keyword>
<accession>A0A167J781</accession>
<proteinExistence type="predicted"/>
<dbReference type="PANTHER" id="PTHR46579:SF2">
    <property type="entry name" value="C2H2-TYPE DOMAIN-CONTAINING PROTEIN"/>
    <property type="match status" value="1"/>
</dbReference>
<evidence type="ECO:0000313" key="3">
    <source>
        <dbReference type="Proteomes" id="UP000077315"/>
    </source>
</evidence>
<dbReference type="EMBL" id="KV441029">
    <property type="protein sequence ID" value="OAD65357.1"/>
    <property type="molecule type" value="Genomic_DNA"/>
</dbReference>
<dbReference type="VEuPathDB" id="FungiDB:PHYBLDRAFT_176269"/>
<dbReference type="PANTHER" id="PTHR46579">
    <property type="entry name" value="F5/8 TYPE C DOMAIN-CONTAINING PROTEIN-RELATED"/>
    <property type="match status" value="1"/>
</dbReference>
<dbReference type="AlphaFoldDB" id="A0A167J781"/>
<reference evidence="3" key="1">
    <citation type="submission" date="2015-06" db="EMBL/GenBank/DDBJ databases">
        <title>Expansion of signal transduction pathways in fungi by whole-genome duplication.</title>
        <authorList>
            <consortium name="DOE Joint Genome Institute"/>
            <person name="Corrochano L.M."/>
            <person name="Kuo A."/>
            <person name="Marcet-Houben M."/>
            <person name="Polaino S."/>
            <person name="Salamov A."/>
            <person name="Villalobos J.M."/>
            <person name="Alvarez M.I."/>
            <person name="Avalos J."/>
            <person name="Benito E.P."/>
            <person name="Benoit I."/>
            <person name="Burger G."/>
            <person name="Camino L.P."/>
            <person name="Canovas D."/>
            <person name="Cerda-Olmedo E."/>
            <person name="Cheng J.-F."/>
            <person name="Dominguez A."/>
            <person name="Elias M."/>
            <person name="Eslava A.P."/>
            <person name="Glaser F."/>
            <person name="Grimwood J."/>
            <person name="Gutierrez G."/>
            <person name="Heitman J."/>
            <person name="Henrissat B."/>
            <person name="Iturriaga E.A."/>
            <person name="Lang B.F."/>
            <person name="Lavin J.L."/>
            <person name="Lee S."/>
            <person name="Li W."/>
            <person name="Lindquist E."/>
            <person name="Lopez-Garcia S."/>
            <person name="Luque E.M."/>
            <person name="Marcos A.T."/>
            <person name="Martin J."/>
            <person name="McCluskey K."/>
            <person name="Medina H.R."/>
            <person name="Miralles-Duran A."/>
            <person name="Miyazaki A."/>
            <person name="Munoz-Torres E."/>
            <person name="Oguiza J.A."/>
            <person name="Ohm R."/>
            <person name="Olmedo M."/>
            <person name="Orejas M."/>
            <person name="Ortiz-Castellanos L."/>
            <person name="Pisabarro A.G."/>
            <person name="Rodriguez-Romero J."/>
            <person name="Ruiz-Herrera J."/>
            <person name="Ruiz-Vazquez R."/>
            <person name="Sanz C."/>
            <person name="Schackwitz W."/>
            <person name="Schmutz J."/>
            <person name="Shahriari M."/>
            <person name="Shelest E."/>
            <person name="Silva-Franco F."/>
            <person name="Soanes D."/>
            <person name="Syed K."/>
            <person name="Tagua V.G."/>
            <person name="Talbot N.J."/>
            <person name="Thon M."/>
            <person name="De vries R.P."/>
            <person name="Wiebenga A."/>
            <person name="Yadav J.S."/>
            <person name="Braun E.L."/>
            <person name="Baker S."/>
            <person name="Garre V."/>
            <person name="Horwitz B."/>
            <person name="Torres-Martinez S."/>
            <person name="Idnurm A."/>
            <person name="Herrera-Estrella A."/>
            <person name="Gabaldon T."/>
            <person name="Grigoriev I.V."/>
        </authorList>
    </citation>
    <scope>NUCLEOTIDE SEQUENCE [LARGE SCALE GENOMIC DNA]</scope>
    <source>
        <strain evidence="3">NRRL 1555(-)</strain>
    </source>
</reference>
<dbReference type="OrthoDB" id="2431110at2759"/>
<feature type="compositionally biased region" description="Acidic residues" evidence="1">
    <location>
        <begin position="106"/>
        <end position="128"/>
    </location>
</feature>
<feature type="compositionally biased region" description="Polar residues" evidence="1">
    <location>
        <begin position="50"/>
        <end position="71"/>
    </location>
</feature>
<protein>
    <recommendedName>
        <fullName evidence="4">C2H2-type zinc finger transcription factor</fullName>
    </recommendedName>
</protein>
<dbReference type="Proteomes" id="UP000077315">
    <property type="component" value="Unassembled WGS sequence"/>
</dbReference>
<dbReference type="RefSeq" id="XP_018283397.1">
    <property type="nucleotide sequence ID" value="XM_018437710.1"/>
</dbReference>
<organism evidence="2 3">
    <name type="scientific">Phycomyces blakesleeanus (strain ATCC 8743b / DSM 1359 / FGSC 10004 / NBRC 33097 / NRRL 1555)</name>
    <dbReference type="NCBI Taxonomy" id="763407"/>
    <lineage>
        <taxon>Eukaryota</taxon>
        <taxon>Fungi</taxon>
        <taxon>Fungi incertae sedis</taxon>
        <taxon>Mucoromycota</taxon>
        <taxon>Mucoromycotina</taxon>
        <taxon>Mucoromycetes</taxon>
        <taxon>Mucorales</taxon>
        <taxon>Phycomycetaceae</taxon>
        <taxon>Phycomyces</taxon>
    </lineage>
</organism>
<evidence type="ECO:0008006" key="4">
    <source>
        <dbReference type="Google" id="ProtNLM"/>
    </source>
</evidence>
<feature type="region of interest" description="Disordered" evidence="1">
    <location>
        <begin position="36"/>
        <end position="128"/>
    </location>
</feature>
<dbReference type="GeneID" id="28998616"/>
<evidence type="ECO:0000313" key="2">
    <source>
        <dbReference type="EMBL" id="OAD65357.1"/>
    </source>
</evidence>
<feature type="compositionally biased region" description="Basic and acidic residues" evidence="1">
    <location>
        <begin position="39"/>
        <end position="49"/>
    </location>
</feature>
<sequence length="663" mass="75893">MSSTSELYNKKCYCTKCSNNQQGYSFVSTQTLQRHNKRARYEDMERSERNVSVQRNLTDIDFETTSNQQTGPMEAMGGQTNSPVWEGAPISDDEVAFSNESNGESSDGDENDNDKESNGGEESEDNEENIVEIEVEEFDTEDPFATPNMPENLVHRFIATFVVMFASRYVVNKGAIVLIKFINKLLSIYEQDFQLPVSLSGLQSMTGFSAMTKGIKRFVMCQDCHKVYEESVPAPLNYDFVKLVAHTVCNCKLMVQSLSGGLVAKKSYLYRLGYFDLVHGTIIDLMYNLFLGTPKRMIETWTKIKKMKNNDLLAMQTVAATMILPSDYTKLKTNIGKGFSHMKADEWKSWVLVYSPVLLKPVIPSNMFNGWMHYVKACRILVKPSISFIEIDQAHRYLQEFCQSCEDTYEPKALTCNMHLHLHLHDTIRDFGPVYGYWLFGFERYNDSSLSQAAPIKGNEPLPPSTFPLQSLKELTMSDIDYPQLLDYYKIAYAMSNLISYHDARLSQYFINNRITKLKLIDLLGRTYIGNNSSGKRGSLVQAFFHSRNGQTSSLYTGQIQYLFIHSFTLPLHPNHRASTLHQDQHVFAYIQWYNSTNDNEHRDEGIAIYLPDFSADNYHSILPVHRIHLEVATAVDVTDMNEERMLVIPMPKNIMPEAFMNN</sequence>
<gene>
    <name evidence="2" type="ORF">PHYBLDRAFT_176269</name>
</gene>
<name>A0A167J781_PHYB8</name>